<gene>
    <name evidence="1" type="ORF">MML48_5g00009789</name>
</gene>
<keyword evidence="2" id="KW-1185">Reference proteome</keyword>
<reference evidence="1" key="1">
    <citation type="submission" date="2022-04" db="EMBL/GenBank/DDBJ databases">
        <title>Chromosome-scale genome assembly of Holotrichia oblita Faldermann.</title>
        <authorList>
            <person name="Rongchong L."/>
        </authorList>
    </citation>
    <scope>NUCLEOTIDE SEQUENCE</scope>
    <source>
        <strain evidence="1">81SQS9</strain>
    </source>
</reference>
<comment type="caution">
    <text evidence="1">The sequence shown here is derived from an EMBL/GenBank/DDBJ whole genome shotgun (WGS) entry which is preliminary data.</text>
</comment>
<organism evidence="1 2">
    <name type="scientific">Holotrichia oblita</name>
    <name type="common">Chafer beetle</name>
    <dbReference type="NCBI Taxonomy" id="644536"/>
    <lineage>
        <taxon>Eukaryota</taxon>
        <taxon>Metazoa</taxon>
        <taxon>Ecdysozoa</taxon>
        <taxon>Arthropoda</taxon>
        <taxon>Hexapoda</taxon>
        <taxon>Insecta</taxon>
        <taxon>Pterygota</taxon>
        <taxon>Neoptera</taxon>
        <taxon>Endopterygota</taxon>
        <taxon>Coleoptera</taxon>
        <taxon>Polyphaga</taxon>
        <taxon>Scarabaeiformia</taxon>
        <taxon>Scarabaeidae</taxon>
        <taxon>Melolonthinae</taxon>
        <taxon>Holotrichia</taxon>
    </lineage>
</organism>
<dbReference type="EMBL" id="CM043019">
    <property type="protein sequence ID" value="KAI4461778.1"/>
    <property type="molecule type" value="Genomic_DNA"/>
</dbReference>
<evidence type="ECO:0000313" key="2">
    <source>
        <dbReference type="Proteomes" id="UP001056778"/>
    </source>
</evidence>
<name>A0ACB9T4R8_HOLOL</name>
<sequence length="338" mass="38120">MHLDFYTEASDTMLPGTIKTVTNAEYPKKKGIYVGKKYSSVFITVCDINVSGLPIIRNYTRSILQMHMTRHTGKLCKCPQDGCVFAGRSAAELKTHYLTHSDTKPFACTHCEYKGKTKQQLERYVNLIQPHHFYNRHATIHENIKKYQCSICQFSSRLSSHLKRHMRLHTGAKPFCCPHCKYRCNNLVHLVTEHGDTFQTGSEAATYVAGIYEASDDSTFIDARTDLKDRESTSEPNIYRLECNEDAAVIPLTTMQSHTTNSSELFSSSVNTSASGSVSVENKGQDELFPLYIVSKDGVCVENQADTWNMVGSYDVEESGTLVPFDSDDEKLFGEHFQ</sequence>
<proteinExistence type="predicted"/>
<protein>
    <submittedName>
        <fullName evidence="1">Zinc finger protein</fullName>
    </submittedName>
</protein>
<accession>A0ACB9T4R8</accession>
<evidence type="ECO:0000313" key="1">
    <source>
        <dbReference type="EMBL" id="KAI4461778.1"/>
    </source>
</evidence>
<dbReference type="Proteomes" id="UP001056778">
    <property type="component" value="Chromosome 5"/>
</dbReference>